<feature type="compositionally biased region" description="Acidic residues" evidence="2">
    <location>
        <begin position="176"/>
        <end position="195"/>
    </location>
</feature>
<feature type="chain" id="PRO_5018983557" description="UVR domain-containing protein" evidence="3">
    <location>
        <begin position="26"/>
        <end position="799"/>
    </location>
</feature>
<feature type="compositionally biased region" description="Acidic residues" evidence="2">
    <location>
        <begin position="421"/>
        <end position="438"/>
    </location>
</feature>
<feature type="compositionally biased region" description="Basic residues" evidence="2">
    <location>
        <begin position="448"/>
        <end position="457"/>
    </location>
</feature>
<feature type="coiled-coil region" evidence="1">
    <location>
        <begin position="702"/>
        <end position="736"/>
    </location>
</feature>
<keyword evidence="1" id="KW-0175">Coiled coil</keyword>
<dbReference type="EMBL" id="CAACVS010000081">
    <property type="protein sequence ID" value="VEU36193.1"/>
    <property type="molecule type" value="Genomic_DNA"/>
</dbReference>
<feature type="region of interest" description="Disordered" evidence="2">
    <location>
        <begin position="46"/>
        <end position="278"/>
    </location>
</feature>
<organism evidence="4 5">
    <name type="scientific">Pseudo-nitzschia multistriata</name>
    <dbReference type="NCBI Taxonomy" id="183589"/>
    <lineage>
        <taxon>Eukaryota</taxon>
        <taxon>Sar</taxon>
        <taxon>Stramenopiles</taxon>
        <taxon>Ochrophyta</taxon>
        <taxon>Bacillariophyta</taxon>
        <taxon>Bacillariophyceae</taxon>
        <taxon>Bacillariophycidae</taxon>
        <taxon>Bacillariales</taxon>
        <taxon>Bacillariaceae</taxon>
        <taxon>Pseudo-nitzschia</taxon>
    </lineage>
</organism>
<feature type="compositionally biased region" description="Acidic residues" evidence="2">
    <location>
        <begin position="131"/>
        <end position="144"/>
    </location>
</feature>
<dbReference type="OrthoDB" id="49306at2759"/>
<name>A0A448Z2A5_9STRA</name>
<feature type="compositionally biased region" description="Polar residues" evidence="2">
    <location>
        <begin position="62"/>
        <end position="72"/>
    </location>
</feature>
<feature type="compositionally biased region" description="Basic and acidic residues" evidence="2">
    <location>
        <begin position="407"/>
        <end position="420"/>
    </location>
</feature>
<feature type="compositionally biased region" description="Basic and acidic residues" evidence="2">
    <location>
        <begin position="156"/>
        <end position="165"/>
    </location>
</feature>
<feature type="region of interest" description="Disordered" evidence="2">
    <location>
        <begin position="573"/>
        <end position="611"/>
    </location>
</feature>
<feature type="compositionally biased region" description="Acidic residues" evidence="2">
    <location>
        <begin position="372"/>
        <end position="388"/>
    </location>
</feature>
<gene>
    <name evidence="4" type="ORF">PSNMU_V1.4_AUG-EV-PASAV3_0029800</name>
</gene>
<evidence type="ECO:0000256" key="3">
    <source>
        <dbReference type="SAM" id="SignalP"/>
    </source>
</evidence>
<evidence type="ECO:0000313" key="5">
    <source>
        <dbReference type="Proteomes" id="UP000291116"/>
    </source>
</evidence>
<feature type="region of interest" description="Disordered" evidence="2">
    <location>
        <begin position="761"/>
        <end position="799"/>
    </location>
</feature>
<evidence type="ECO:0000313" key="4">
    <source>
        <dbReference type="EMBL" id="VEU36193.1"/>
    </source>
</evidence>
<feature type="coiled-coil region" evidence="1">
    <location>
        <begin position="644"/>
        <end position="678"/>
    </location>
</feature>
<feature type="compositionally biased region" description="Basic residues" evidence="2">
    <location>
        <begin position="519"/>
        <end position="531"/>
    </location>
</feature>
<dbReference type="Proteomes" id="UP000291116">
    <property type="component" value="Unassembled WGS sequence"/>
</dbReference>
<feature type="compositionally biased region" description="Acidic residues" evidence="2">
    <location>
        <begin position="233"/>
        <end position="246"/>
    </location>
</feature>
<dbReference type="AlphaFoldDB" id="A0A448Z2A5"/>
<reference evidence="4 5" key="1">
    <citation type="submission" date="2019-01" db="EMBL/GenBank/DDBJ databases">
        <authorList>
            <person name="Ferrante I. M."/>
        </authorList>
    </citation>
    <scope>NUCLEOTIDE SEQUENCE [LARGE SCALE GENOMIC DNA]</scope>
    <source>
        <strain evidence="4 5">B856</strain>
    </source>
</reference>
<evidence type="ECO:0008006" key="6">
    <source>
        <dbReference type="Google" id="ProtNLM"/>
    </source>
</evidence>
<feature type="compositionally biased region" description="Low complexity" evidence="2">
    <location>
        <begin position="781"/>
        <end position="799"/>
    </location>
</feature>
<feature type="region of interest" description="Disordered" evidence="2">
    <location>
        <begin position="300"/>
        <end position="490"/>
    </location>
</feature>
<keyword evidence="5" id="KW-1185">Reference proteome</keyword>
<proteinExistence type="predicted"/>
<feature type="signal peptide" evidence="3">
    <location>
        <begin position="1"/>
        <end position="25"/>
    </location>
</feature>
<feature type="compositionally biased region" description="Acidic residues" evidence="2">
    <location>
        <begin position="79"/>
        <end position="88"/>
    </location>
</feature>
<keyword evidence="3" id="KW-0732">Signal</keyword>
<protein>
    <recommendedName>
        <fullName evidence="6">UVR domain-containing protein</fullName>
    </recommendedName>
</protein>
<evidence type="ECO:0000256" key="1">
    <source>
        <dbReference type="SAM" id="Coils"/>
    </source>
</evidence>
<feature type="region of interest" description="Disordered" evidence="2">
    <location>
        <begin position="517"/>
        <end position="555"/>
    </location>
</feature>
<feature type="compositionally biased region" description="Low complexity" evidence="2">
    <location>
        <begin position="304"/>
        <end position="337"/>
    </location>
</feature>
<evidence type="ECO:0000256" key="2">
    <source>
        <dbReference type="SAM" id="MobiDB-lite"/>
    </source>
</evidence>
<accession>A0A448Z2A5</accession>
<sequence>MDITMLGRLLVHTLQLLLGIPLVESLSSHSVGCGWHPPVWSSLPPIELRQPSRTNSHRSSQRQRTSFLSSSRQKYRDGSEDDSDDYDDGFPNTKFREVSEEEIGLRRMPKSSKNKGGSDFPQISNERRSEYEDEDEDEEDDYYFEDDRRRRPSNGRRRENSDRSSQRTGRLARYDYEEEDEDEDDFYGDDEEEGGSDQVAGNYWSNPINRMDRPPSGINRRGRRDQRERRFYEDDEYADDDYDDDDNSRSRRPRRRPREEPRRRKPSAPVSSGLGEPPRVLKDLYDQLFWYGFDADDTADVGDKTAFGGTKGKFNGFNYILPEQSQESSSRSGASRRPPMDSARRLPPSETGNRGAITRDYDARRRRAADMDYYDDDEEEDYESDYYSDDSSSRKRRPLSPSLYKPPTDETSVRKNRMDDNYYEDDYDDDYDDGDEDYERYNGDYRNTRRTSRRRNSARFDGEDDEYMDRRSGGRRRRRQQYRSSNNEWSPLNMIESFLGLDRDEMNYKADMYDAKMGLGKRRRRDGRRRSLPQQQRRSPRDDPGRPGYAYRYEAEDDDDEVLDVDLAYDDVDDVGSGAEAPSRSAARRRQLQELSDAKAKPKRKTKEQTWEERQIAMERVPPANVVAWGPAGELAMSAREKAFLDAQEDIETARRKLNAMKQKESEAKDEISVLKVDAERQRLKLEDAPMDRRSRRDLEELRQTEMDIDDASRELRRCRARVERAVGVLEELEQRHYAIMSCYNVGQASMLVGESLNEISSSIPGSEAPTASAAAIGNTAEAEGSDSSSPSESTSANN</sequence>